<dbReference type="AlphaFoldDB" id="A0A8J7RP92"/>
<dbReference type="InterPro" id="IPR003718">
    <property type="entry name" value="OsmC/Ohr_fam"/>
</dbReference>
<name>A0A8J7RP92_9BACT</name>
<dbReference type="Gene3D" id="3.30.300.20">
    <property type="match status" value="1"/>
</dbReference>
<dbReference type="Pfam" id="PF02566">
    <property type="entry name" value="OsmC"/>
    <property type="match status" value="1"/>
</dbReference>
<keyword evidence="2" id="KW-1185">Reference proteome</keyword>
<proteinExistence type="predicted"/>
<dbReference type="InterPro" id="IPR015946">
    <property type="entry name" value="KH_dom-like_a/b"/>
</dbReference>
<evidence type="ECO:0000313" key="1">
    <source>
        <dbReference type="EMBL" id="MBP3193668.1"/>
    </source>
</evidence>
<dbReference type="Proteomes" id="UP000673975">
    <property type="component" value="Unassembled WGS sequence"/>
</dbReference>
<gene>
    <name evidence="1" type="ORF">NATSA_13410</name>
</gene>
<reference evidence="1" key="1">
    <citation type="submission" date="2021-02" db="EMBL/GenBank/DDBJ databases">
        <title>Natronogracilivirga saccharolytica gen. nov. sp. nov. a new anaerobic, haloalkiliphilic carbohydrate-fermenting bacterium from soda lake and proposing of Cyclonatronumiaceae fam. nov. in the phylum Balneolaeota.</title>
        <authorList>
            <person name="Zhilina T.N."/>
            <person name="Sorokin D.Y."/>
            <person name="Zavarzina D.G."/>
            <person name="Toshchakov S.V."/>
            <person name="Kublanov I.V."/>
        </authorList>
    </citation>
    <scope>NUCLEOTIDE SEQUENCE</scope>
    <source>
        <strain evidence="1">Z-1702</strain>
    </source>
</reference>
<protein>
    <submittedName>
        <fullName evidence="1">OsmC family protein</fullName>
    </submittedName>
</protein>
<accession>A0A8J7RP92</accession>
<organism evidence="1 2">
    <name type="scientific">Natronogracilivirga saccharolytica</name>
    <dbReference type="NCBI Taxonomy" id="2812953"/>
    <lineage>
        <taxon>Bacteria</taxon>
        <taxon>Pseudomonadati</taxon>
        <taxon>Balneolota</taxon>
        <taxon>Balneolia</taxon>
        <taxon>Balneolales</taxon>
        <taxon>Cyclonatronaceae</taxon>
        <taxon>Natronogracilivirga</taxon>
    </lineage>
</organism>
<dbReference type="SUPFAM" id="SSF82784">
    <property type="entry name" value="OsmC-like"/>
    <property type="match status" value="1"/>
</dbReference>
<dbReference type="PANTHER" id="PTHR34352">
    <property type="entry name" value="PROTEIN YHFA"/>
    <property type="match status" value="1"/>
</dbReference>
<dbReference type="InterPro" id="IPR036102">
    <property type="entry name" value="OsmC/Ohrsf"/>
</dbReference>
<dbReference type="RefSeq" id="WP_210513123.1">
    <property type="nucleotide sequence ID" value="NZ_JAFIDN010000012.1"/>
</dbReference>
<dbReference type="EMBL" id="JAFIDN010000012">
    <property type="protein sequence ID" value="MBP3193668.1"/>
    <property type="molecule type" value="Genomic_DNA"/>
</dbReference>
<evidence type="ECO:0000313" key="2">
    <source>
        <dbReference type="Proteomes" id="UP000673975"/>
    </source>
</evidence>
<dbReference type="PANTHER" id="PTHR34352:SF1">
    <property type="entry name" value="PROTEIN YHFA"/>
    <property type="match status" value="1"/>
</dbReference>
<sequence>MEINIRRIDNAFHLEAENETGNRIEMDGAPKIGGSNKGARPMEVLLMSLAGCSSMDVLDILKKQRQTVSDFRIKVNAEREKDKTPALFTDIHVHYYLKGELDQKKVERAIRLSMETYCSVTKIVEKTAKVTWDFTIEQ</sequence>
<comment type="caution">
    <text evidence="1">The sequence shown here is derived from an EMBL/GenBank/DDBJ whole genome shotgun (WGS) entry which is preliminary data.</text>
</comment>